<feature type="transmembrane region" description="Helical" evidence="5">
    <location>
        <begin position="224"/>
        <end position="245"/>
    </location>
</feature>
<feature type="transmembrane region" description="Helical" evidence="5">
    <location>
        <begin position="315"/>
        <end position="335"/>
    </location>
</feature>
<keyword evidence="3 5" id="KW-1133">Transmembrane helix</keyword>
<dbReference type="InterPro" id="IPR011701">
    <property type="entry name" value="MFS"/>
</dbReference>
<evidence type="ECO:0000313" key="8">
    <source>
        <dbReference type="Proteomes" id="UP000520592"/>
    </source>
</evidence>
<organism evidence="7 8">
    <name type="scientific">Pseudomonas gingeri</name>
    <dbReference type="NCBI Taxonomy" id="117681"/>
    <lineage>
        <taxon>Bacteria</taxon>
        <taxon>Pseudomonadati</taxon>
        <taxon>Pseudomonadota</taxon>
        <taxon>Gammaproteobacteria</taxon>
        <taxon>Pseudomonadales</taxon>
        <taxon>Pseudomonadaceae</taxon>
        <taxon>Pseudomonas</taxon>
    </lineage>
</organism>
<dbReference type="EMBL" id="JACAQD010000043">
    <property type="protein sequence ID" value="NWC36542.1"/>
    <property type="molecule type" value="Genomic_DNA"/>
</dbReference>
<dbReference type="Proteomes" id="UP000520592">
    <property type="component" value="Unassembled WGS sequence"/>
</dbReference>
<dbReference type="Gene3D" id="1.20.1250.20">
    <property type="entry name" value="MFS general substrate transporter like domains"/>
    <property type="match status" value="2"/>
</dbReference>
<feature type="transmembrane region" description="Helical" evidence="5">
    <location>
        <begin position="145"/>
        <end position="166"/>
    </location>
</feature>
<evidence type="ECO:0000259" key="6">
    <source>
        <dbReference type="PROSITE" id="PS50850"/>
    </source>
</evidence>
<dbReference type="PROSITE" id="PS50850">
    <property type="entry name" value="MFS"/>
    <property type="match status" value="1"/>
</dbReference>
<comment type="caution">
    <text evidence="7">The sequence shown here is derived from an EMBL/GenBank/DDBJ whole genome shotgun (WGS) entry which is preliminary data.</text>
</comment>
<sequence>MNDHKTAWDSRYEWKAVLLLAFGFGLVGLDRFIILPLFPAIMKDLSLDYQDLGNISAVLALAWALSSILIGRISDTFGRRKVLIPSLIVFSLLAGVSGLATGIASLLVIRAIMGVAEGAFTTTSIATNAEVSHPLRRGRNMGIQLSFFPLLGLGLAPIIATQLLVVVPSWRWVFAIVALPGFILAWLIYRNLKETRPQAARTPTSAPEPVEKHRWLTVLRHRNMPLNIICMCCALTCLFVVSVMTANYLTDYLHLSLAQMGFVMSAIGFGGFAGDMIMPSLSDRLGRKPVLLLSFVATALSLWLLINTGAEPLQLFGLLFMTTFFNFSMICVINGPLTSESVSPAQIATATGLVVGAAELFGGAVAPALAGFIAQHYGIEKTLLLALGSLAIGLLASLFLRETLPGKRQSTPIRAFPATGPRVAEHKPD</sequence>
<name>A0A7Y7YHB7_9PSED</name>
<reference evidence="7 8" key="1">
    <citation type="submission" date="2020-04" db="EMBL/GenBank/DDBJ databases">
        <title>Molecular characterization of pseudomonads from Agaricus bisporus reveal novel blotch 2 pathogens in Western Europe.</title>
        <authorList>
            <person name="Taparia T."/>
            <person name="Krijger M."/>
            <person name="Haynes E."/>
            <person name="Elpinstone J.G."/>
            <person name="Noble R."/>
            <person name="Van Der Wolf J."/>
        </authorList>
    </citation>
    <scope>NUCLEOTIDE SEQUENCE [LARGE SCALE GENOMIC DNA]</scope>
    <source>
        <strain evidence="7 8">IPO3737</strain>
    </source>
</reference>
<feature type="transmembrane region" description="Helical" evidence="5">
    <location>
        <begin position="382"/>
        <end position="400"/>
    </location>
</feature>
<dbReference type="InterPro" id="IPR036259">
    <property type="entry name" value="MFS_trans_sf"/>
</dbReference>
<evidence type="ECO:0000256" key="4">
    <source>
        <dbReference type="ARBA" id="ARBA00023136"/>
    </source>
</evidence>
<gene>
    <name evidence="7" type="ORF">HX876_29685</name>
</gene>
<dbReference type="GO" id="GO:0046943">
    <property type="term" value="F:carboxylic acid transmembrane transporter activity"/>
    <property type="evidence" value="ECO:0007669"/>
    <property type="project" value="TreeGrafter"/>
</dbReference>
<dbReference type="PANTHER" id="PTHR23508">
    <property type="entry name" value="CARBOXYLIC ACID TRANSPORTER PROTEIN HOMOLOG"/>
    <property type="match status" value="1"/>
</dbReference>
<feature type="transmembrane region" description="Helical" evidence="5">
    <location>
        <begin position="16"/>
        <end position="40"/>
    </location>
</feature>
<keyword evidence="2 5" id="KW-0812">Transmembrane</keyword>
<evidence type="ECO:0000256" key="5">
    <source>
        <dbReference type="SAM" id="Phobius"/>
    </source>
</evidence>
<evidence type="ECO:0000256" key="1">
    <source>
        <dbReference type="ARBA" id="ARBA00004141"/>
    </source>
</evidence>
<feature type="transmembrane region" description="Helical" evidence="5">
    <location>
        <begin position="172"/>
        <end position="189"/>
    </location>
</feature>
<evidence type="ECO:0000256" key="2">
    <source>
        <dbReference type="ARBA" id="ARBA00022692"/>
    </source>
</evidence>
<dbReference type="PANTHER" id="PTHR23508:SF10">
    <property type="entry name" value="CARBOXYLIC ACID TRANSPORTER PROTEIN HOMOLOG"/>
    <property type="match status" value="1"/>
</dbReference>
<proteinExistence type="predicted"/>
<feature type="transmembrane region" description="Helical" evidence="5">
    <location>
        <begin position="347"/>
        <end position="370"/>
    </location>
</feature>
<dbReference type="AlphaFoldDB" id="A0A7Y7YHB7"/>
<dbReference type="GO" id="GO:0005886">
    <property type="term" value="C:plasma membrane"/>
    <property type="evidence" value="ECO:0007669"/>
    <property type="project" value="TreeGrafter"/>
</dbReference>
<protein>
    <submittedName>
        <fullName evidence="7">MFS transporter</fullName>
    </submittedName>
</protein>
<feature type="transmembrane region" description="Helical" evidence="5">
    <location>
        <begin position="52"/>
        <end position="70"/>
    </location>
</feature>
<evidence type="ECO:0000313" key="7">
    <source>
        <dbReference type="EMBL" id="NWC36542.1"/>
    </source>
</evidence>
<dbReference type="RefSeq" id="WP_177057906.1">
    <property type="nucleotide sequence ID" value="NZ_JACAPS010000015.1"/>
</dbReference>
<comment type="subcellular location">
    <subcellularLocation>
        <location evidence="1">Membrane</location>
        <topology evidence="1">Multi-pass membrane protein</topology>
    </subcellularLocation>
</comment>
<evidence type="ECO:0000256" key="3">
    <source>
        <dbReference type="ARBA" id="ARBA00022989"/>
    </source>
</evidence>
<dbReference type="SUPFAM" id="SSF103473">
    <property type="entry name" value="MFS general substrate transporter"/>
    <property type="match status" value="1"/>
</dbReference>
<feature type="domain" description="Major facilitator superfamily (MFS) profile" evidence="6">
    <location>
        <begin position="16"/>
        <end position="405"/>
    </location>
</feature>
<dbReference type="Pfam" id="PF07690">
    <property type="entry name" value="MFS_1"/>
    <property type="match status" value="1"/>
</dbReference>
<accession>A0A7Y7YHB7</accession>
<feature type="transmembrane region" description="Helical" evidence="5">
    <location>
        <begin position="82"/>
        <end position="109"/>
    </location>
</feature>
<feature type="transmembrane region" description="Helical" evidence="5">
    <location>
        <begin position="290"/>
        <end position="309"/>
    </location>
</feature>
<feature type="transmembrane region" description="Helical" evidence="5">
    <location>
        <begin position="257"/>
        <end position="278"/>
    </location>
</feature>
<dbReference type="InterPro" id="IPR020846">
    <property type="entry name" value="MFS_dom"/>
</dbReference>
<keyword evidence="4 5" id="KW-0472">Membrane</keyword>